<dbReference type="Gene3D" id="2.60.120.10">
    <property type="entry name" value="Jelly Rolls"/>
    <property type="match status" value="1"/>
</dbReference>
<reference evidence="1" key="1">
    <citation type="submission" date="2018-05" db="EMBL/GenBank/DDBJ databases">
        <authorList>
            <person name="Lanie J.A."/>
            <person name="Ng W.-L."/>
            <person name="Kazmierczak K.M."/>
            <person name="Andrzejewski T.M."/>
            <person name="Davidsen T.M."/>
            <person name="Wayne K.J."/>
            <person name="Tettelin H."/>
            <person name="Glass J.I."/>
            <person name="Rusch D."/>
            <person name="Podicherti R."/>
            <person name="Tsui H.-C.T."/>
            <person name="Winkler M.E."/>
        </authorList>
    </citation>
    <scope>NUCLEOTIDE SEQUENCE</scope>
</reference>
<name>A0A382PKX6_9ZZZZ</name>
<organism evidence="1">
    <name type="scientific">marine metagenome</name>
    <dbReference type="NCBI Taxonomy" id="408172"/>
    <lineage>
        <taxon>unclassified sequences</taxon>
        <taxon>metagenomes</taxon>
        <taxon>ecological metagenomes</taxon>
    </lineage>
</organism>
<accession>A0A382PKX6</accession>
<proteinExistence type="predicted"/>
<dbReference type="SUPFAM" id="SSF51182">
    <property type="entry name" value="RmlC-like cupins"/>
    <property type="match status" value="1"/>
</dbReference>
<dbReference type="EMBL" id="UINC01108165">
    <property type="protein sequence ID" value="SVC74059.1"/>
    <property type="molecule type" value="Genomic_DNA"/>
</dbReference>
<gene>
    <name evidence="1" type="ORF">METZ01_LOCUS326913</name>
</gene>
<sequence>MKNNSKGFVAFGEVYFSEIKPKTVKAWKRHRKMTLNLVVPIGEIKFVMFDDRETNDVNFHEEIISKENYCRLTIPPMIWVGFEGLSRNNSIVLNIASIPHDPREVDRKNLDEIDFDWGI</sequence>
<dbReference type="InterPro" id="IPR011051">
    <property type="entry name" value="RmlC_Cupin_sf"/>
</dbReference>
<dbReference type="AlphaFoldDB" id="A0A382PKX6"/>
<protein>
    <submittedName>
        <fullName evidence="1">Uncharacterized protein</fullName>
    </submittedName>
</protein>
<evidence type="ECO:0000313" key="1">
    <source>
        <dbReference type="EMBL" id="SVC74059.1"/>
    </source>
</evidence>
<dbReference type="InterPro" id="IPR014710">
    <property type="entry name" value="RmlC-like_jellyroll"/>
</dbReference>